<dbReference type="Pfam" id="PF10536">
    <property type="entry name" value="PMD"/>
    <property type="match status" value="1"/>
</dbReference>
<dbReference type="Proteomes" id="UP000289738">
    <property type="component" value="Chromosome A04"/>
</dbReference>
<sequence>MMYIVKLIKNINANRNLLPLKLDQPETWHPAIDQALQTTRFYQLSKVEVIRGHFALLYALVERWRPETHMFVMPVGEVIVTMEDVLHIFGLPIDKEVVSDWIDSSHDFLVTQSFAIFGSEPQANSSSKSYINLSWVRHIRDTQSLDTWESVIRYVRCHIFCLLSTTLFADKSMAYAHAKYLPLLQNFDQIGNNSWGSICLAHLYRSLCRASWYDCKEMDGPLNLLFAWA</sequence>
<dbReference type="PANTHER" id="PTHR46033:SF8">
    <property type="entry name" value="PROTEIN MAINTENANCE OF MERISTEMS-LIKE"/>
    <property type="match status" value="1"/>
</dbReference>
<organism evidence="2 3">
    <name type="scientific">Arachis hypogaea</name>
    <name type="common">Peanut</name>
    <dbReference type="NCBI Taxonomy" id="3818"/>
    <lineage>
        <taxon>Eukaryota</taxon>
        <taxon>Viridiplantae</taxon>
        <taxon>Streptophyta</taxon>
        <taxon>Embryophyta</taxon>
        <taxon>Tracheophyta</taxon>
        <taxon>Spermatophyta</taxon>
        <taxon>Magnoliopsida</taxon>
        <taxon>eudicotyledons</taxon>
        <taxon>Gunneridae</taxon>
        <taxon>Pentapetalae</taxon>
        <taxon>rosids</taxon>
        <taxon>fabids</taxon>
        <taxon>Fabales</taxon>
        <taxon>Fabaceae</taxon>
        <taxon>Papilionoideae</taxon>
        <taxon>50 kb inversion clade</taxon>
        <taxon>dalbergioids sensu lato</taxon>
        <taxon>Dalbergieae</taxon>
        <taxon>Pterocarpus clade</taxon>
        <taxon>Arachis</taxon>
    </lineage>
</organism>
<proteinExistence type="predicted"/>
<dbReference type="AlphaFoldDB" id="A0A445DEJ7"/>
<dbReference type="InterPro" id="IPR019557">
    <property type="entry name" value="AminoTfrase-like_pln_mobile"/>
</dbReference>
<keyword evidence="3" id="KW-1185">Reference proteome</keyword>
<evidence type="ECO:0000313" key="2">
    <source>
        <dbReference type="EMBL" id="RYR61603.1"/>
    </source>
</evidence>
<protein>
    <recommendedName>
        <fullName evidence="1">Aminotransferase-like plant mobile domain-containing protein</fullName>
    </recommendedName>
</protein>
<gene>
    <name evidence="2" type="ORF">Ahy_A04g018791</name>
</gene>
<accession>A0A445DEJ7</accession>
<name>A0A445DEJ7_ARAHY</name>
<evidence type="ECO:0000259" key="1">
    <source>
        <dbReference type="Pfam" id="PF10536"/>
    </source>
</evidence>
<dbReference type="PANTHER" id="PTHR46033">
    <property type="entry name" value="PROTEIN MAIN-LIKE 2"/>
    <property type="match status" value="1"/>
</dbReference>
<dbReference type="STRING" id="3818.A0A445DEJ7"/>
<dbReference type="GO" id="GO:0010073">
    <property type="term" value="P:meristem maintenance"/>
    <property type="evidence" value="ECO:0007669"/>
    <property type="project" value="InterPro"/>
</dbReference>
<reference evidence="2 3" key="1">
    <citation type="submission" date="2019-01" db="EMBL/GenBank/DDBJ databases">
        <title>Sequencing of cultivated peanut Arachis hypogaea provides insights into genome evolution and oil improvement.</title>
        <authorList>
            <person name="Chen X."/>
        </authorList>
    </citation>
    <scope>NUCLEOTIDE SEQUENCE [LARGE SCALE GENOMIC DNA]</scope>
    <source>
        <strain evidence="3">cv. Fuhuasheng</strain>
        <tissue evidence="2">Leaves</tissue>
    </source>
</reference>
<evidence type="ECO:0000313" key="3">
    <source>
        <dbReference type="Proteomes" id="UP000289738"/>
    </source>
</evidence>
<dbReference type="EMBL" id="SDMP01000004">
    <property type="protein sequence ID" value="RYR61603.1"/>
    <property type="molecule type" value="Genomic_DNA"/>
</dbReference>
<feature type="domain" description="Aminotransferase-like plant mobile" evidence="1">
    <location>
        <begin position="42"/>
        <end position="229"/>
    </location>
</feature>
<dbReference type="InterPro" id="IPR044824">
    <property type="entry name" value="MAIN-like"/>
</dbReference>
<comment type="caution">
    <text evidence="2">The sequence shown here is derived from an EMBL/GenBank/DDBJ whole genome shotgun (WGS) entry which is preliminary data.</text>
</comment>